<protein>
    <submittedName>
        <fullName evidence="2">SinI family restriction endonuclease</fullName>
    </submittedName>
</protein>
<dbReference type="Pfam" id="PF09570">
    <property type="entry name" value="RE_SinI"/>
    <property type="match status" value="1"/>
</dbReference>
<evidence type="ECO:0000313" key="4">
    <source>
        <dbReference type="Proteomes" id="UP000322940"/>
    </source>
</evidence>
<name>A0A1Y3QX90_9BACT</name>
<reference evidence="3" key="1">
    <citation type="submission" date="2017-04" db="EMBL/GenBank/DDBJ databases">
        <title>Function of individual gut microbiota members based on whole genome sequencing of pure cultures obtained from chicken caecum.</title>
        <authorList>
            <person name="Medvecky M."/>
            <person name="Cejkova D."/>
            <person name="Polansky O."/>
            <person name="Karasova D."/>
            <person name="Kubasova T."/>
            <person name="Cizek A."/>
            <person name="Rychlik I."/>
        </authorList>
    </citation>
    <scope>NUCLEOTIDE SEQUENCE [LARGE SCALE GENOMIC DNA]</scope>
    <source>
        <strain evidence="3">An90</strain>
    </source>
</reference>
<dbReference type="GO" id="GO:0009307">
    <property type="term" value="P:DNA restriction-modification system"/>
    <property type="evidence" value="ECO:0007669"/>
    <property type="project" value="InterPro"/>
</dbReference>
<keyword evidence="2" id="KW-0540">Nuclease</keyword>
<dbReference type="GO" id="GO:0009036">
    <property type="term" value="F:type II site-specific deoxyribonuclease activity"/>
    <property type="evidence" value="ECO:0007669"/>
    <property type="project" value="InterPro"/>
</dbReference>
<organism evidence="2 3">
    <name type="scientific">Alistipes onderdonkii</name>
    <dbReference type="NCBI Taxonomy" id="328813"/>
    <lineage>
        <taxon>Bacteria</taxon>
        <taxon>Pseudomonadati</taxon>
        <taxon>Bacteroidota</taxon>
        <taxon>Bacteroidia</taxon>
        <taxon>Bacteroidales</taxon>
        <taxon>Rikenellaceae</taxon>
        <taxon>Alistipes</taxon>
    </lineage>
</organism>
<dbReference type="EMBL" id="NFHB01000002">
    <property type="protein sequence ID" value="OUN04302.1"/>
    <property type="molecule type" value="Genomic_DNA"/>
</dbReference>
<keyword evidence="2" id="KW-0255">Endonuclease</keyword>
<comment type="caution">
    <text evidence="2">The sequence shown here is derived from an EMBL/GenBank/DDBJ whole genome shotgun (WGS) entry which is preliminary data.</text>
</comment>
<keyword evidence="2" id="KW-0378">Hydrolase</keyword>
<evidence type="ECO:0000313" key="3">
    <source>
        <dbReference type="Proteomes" id="UP000195772"/>
    </source>
</evidence>
<gene>
    <name evidence="2" type="ORF">B5G41_03045</name>
    <name evidence="1" type="ORF">F2Y10_11160</name>
</gene>
<reference evidence="2" key="2">
    <citation type="journal article" date="2018" name="BMC Genomics">
        <title>Whole genome sequencing and function prediction of 133 gut anaerobes isolated from chicken caecum in pure cultures.</title>
        <authorList>
            <person name="Medvecky M."/>
            <person name="Cejkova D."/>
            <person name="Polansky O."/>
            <person name="Karasova D."/>
            <person name="Kubasova T."/>
            <person name="Cizek A."/>
            <person name="Rychlik I."/>
        </authorList>
    </citation>
    <scope>NUCLEOTIDE SEQUENCE</scope>
    <source>
        <strain evidence="2">An90</strain>
    </source>
</reference>
<reference evidence="1 4" key="3">
    <citation type="journal article" date="2019" name="Nat. Med.">
        <title>A library of human gut bacterial isolates paired with longitudinal multiomics data enables mechanistic microbiome research.</title>
        <authorList>
            <person name="Poyet M."/>
            <person name="Groussin M."/>
            <person name="Gibbons S.M."/>
            <person name="Avila-Pacheco J."/>
            <person name="Jiang X."/>
            <person name="Kearney S.M."/>
            <person name="Perrotta A.R."/>
            <person name="Berdy B."/>
            <person name="Zhao S."/>
            <person name="Lieberman T.D."/>
            <person name="Swanson P.K."/>
            <person name="Smith M."/>
            <person name="Roesemann S."/>
            <person name="Alexander J.E."/>
            <person name="Rich S.A."/>
            <person name="Livny J."/>
            <person name="Vlamakis H."/>
            <person name="Clish C."/>
            <person name="Bullock K."/>
            <person name="Deik A."/>
            <person name="Scott J."/>
            <person name="Pierce K.A."/>
            <person name="Xavier R.J."/>
            <person name="Alm E.J."/>
        </authorList>
    </citation>
    <scope>NUCLEOTIDE SEQUENCE [LARGE SCALE GENOMIC DNA]</scope>
    <source>
        <strain evidence="1 4">BIOML-A266</strain>
    </source>
</reference>
<dbReference type="Proteomes" id="UP000195772">
    <property type="component" value="Unassembled WGS sequence"/>
</dbReference>
<evidence type="ECO:0000313" key="1">
    <source>
        <dbReference type="EMBL" id="KAA2377579.1"/>
    </source>
</evidence>
<dbReference type="EMBL" id="VVXH01000010">
    <property type="protein sequence ID" value="KAA2377579.1"/>
    <property type="molecule type" value="Genomic_DNA"/>
</dbReference>
<dbReference type="RefSeq" id="WP_018694775.1">
    <property type="nucleotide sequence ID" value="NZ_AP025562.1"/>
</dbReference>
<dbReference type="InterPro" id="IPR019070">
    <property type="entry name" value="Restrct_endonuc_II_SinI"/>
</dbReference>
<dbReference type="Proteomes" id="UP000322940">
    <property type="component" value="Unassembled WGS sequence"/>
</dbReference>
<dbReference type="GO" id="GO:0003677">
    <property type="term" value="F:DNA binding"/>
    <property type="evidence" value="ECO:0007669"/>
    <property type="project" value="InterPro"/>
</dbReference>
<dbReference type="AlphaFoldDB" id="A0A1Y3QX90"/>
<accession>A0A1Y3QX90</accession>
<sequence>MKETTNFDDFSVKKAISLAKTFAKDAYTKELGVVLSVAFRDIRNLPALKFNQNEPIPLKEYVKKWVARYLSGYNGRPSKRQGKKSQTKPDPAVKLILRTRREDIDDNFADTLEKGHSIMMTIEGMVGNLLEEYLATILHPYGWYCCWGSTIDAVDFCKEDGSLLQVKTSSNSENSSSIRVRNGTEIRKWFRRFSNKANKFNWVALNEIIGRDIFSEENSEREFRDFITRTIRENPGCIYTPEKCHIEDVQMELL</sequence>
<proteinExistence type="predicted"/>
<evidence type="ECO:0000313" key="2">
    <source>
        <dbReference type="EMBL" id="OUN04302.1"/>
    </source>
</evidence>
<dbReference type="OrthoDB" id="5337216at2"/>